<accession>A0A0K1QE88</accession>
<feature type="signal peptide" evidence="2">
    <location>
        <begin position="1"/>
        <end position="18"/>
    </location>
</feature>
<name>A0A0K1QE88_9BACT</name>
<dbReference type="PROSITE" id="PS51257">
    <property type="entry name" value="PROKAR_LIPOPROTEIN"/>
    <property type="match status" value="1"/>
</dbReference>
<evidence type="ECO:0000313" key="4">
    <source>
        <dbReference type="EMBL" id="AKV04043.1"/>
    </source>
</evidence>
<dbReference type="GO" id="GO:0016810">
    <property type="term" value="F:hydrolase activity, acting on carbon-nitrogen (but not peptide) bonds"/>
    <property type="evidence" value="ECO:0007669"/>
    <property type="project" value="InterPro"/>
</dbReference>
<dbReference type="Gene3D" id="3.20.20.370">
    <property type="entry name" value="Glycoside hydrolase/deacetylase"/>
    <property type="match status" value="1"/>
</dbReference>
<evidence type="ECO:0000313" key="5">
    <source>
        <dbReference type="Proteomes" id="UP000064967"/>
    </source>
</evidence>
<dbReference type="OrthoDB" id="2795102at2"/>
<evidence type="ECO:0000259" key="3">
    <source>
        <dbReference type="PROSITE" id="PS51677"/>
    </source>
</evidence>
<dbReference type="InterPro" id="IPR050248">
    <property type="entry name" value="Polysacc_deacetylase_ArnD"/>
</dbReference>
<evidence type="ECO:0000256" key="2">
    <source>
        <dbReference type="SAM" id="SignalP"/>
    </source>
</evidence>
<dbReference type="GO" id="GO:0005975">
    <property type="term" value="P:carbohydrate metabolic process"/>
    <property type="evidence" value="ECO:0007669"/>
    <property type="project" value="InterPro"/>
</dbReference>
<feature type="domain" description="NodB homology" evidence="3">
    <location>
        <begin position="53"/>
        <end position="269"/>
    </location>
</feature>
<feature type="compositionally biased region" description="Pro residues" evidence="1">
    <location>
        <begin position="282"/>
        <end position="292"/>
    </location>
</feature>
<keyword evidence="5" id="KW-1185">Reference proteome</keyword>
<dbReference type="CDD" id="cd10917">
    <property type="entry name" value="CE4_NodB_like_6s_7s"/>
    <property type="match status" value="1"/>
</dbReference>
<feature type="compositionally biased region" description="Low complexity" evidence="1">
    <location>
        <begin position="293"/>
        <end position="339"/>
    </location>
</feature>
<dbReference type="PROSITE" id="PS51677">
    <property type="entry name" value="NODB"/>
    <property type="match status" value="1"/>
</dbReference>
<reference evidence="4 5" key="1">
    <citation type="submission" date="2015-08" db="EMBL/GenBank/DDBJ databases">
        <authorList>
            <person name="Babu N.S."/>
            <person name="Beckwith C.J."/>
            <person name="Beseler K.G."/>
            <person name="Brison A."/>
            <person name="Carone J.V."/>
            <person name="Caskin T.P."/>
            <person name="Diamond M."/>
            <person name="Durham M.E."/>
            <person name="Foxe J.M."/>
            <person name="Go M."/>
            <person name="Henderson B.A."/>
            <person name="Jones I.B."/>
            <person name="McGettigan J.A."/>
            <person name="Micheletti S.J."/>
            <person name="Nasrallah M.E."/>
            <person name="Ortiz D."/>
            <person name="Piller C.R."/>
            <person name="Privatt S.R."/>
            <person name="Schneider S.L."/>
            <person name="Sharp S."/>
            <person name="Smith T.C."/>
            <person name="Stanton J.D."/>
            <person name="Ullery H.E."/>
            <person name="Wilson R.J."/>
            <person name="Serrano M.G."/>
            <person name="Buck G."/>
            <person name="Lee V."/>
            <person name="Wang Y."/>
            <person name="Carvalho R."/>
            <person name="Voegtly L."/>
            <person name="Shi R."/>
            <person name="Duckworth R."/>
            <person name="Johnson A."/>
            <person name="Loviza R."/>
            <person name="Walstead R."/>
            <person name="Shah Z."/>
            <person name="Kiflezghi M."/>
            <person name="Wade K."/>
            <person name="Ball S.L."/>
            <person name="Bradley K.W."/>
            <person name="Asai D.J."/>
            <person name="Bowman C.A."/>
            <person name="Russell D.A."/>
            <person name="Pope W.H."/>
            <person name="Jacobs-Sera D."/>
            <person name="Hendrix R.W."/>
            <person name="Hatfull G.F."/>
        </authorList>
    </citation>
    <scope>NUCLEOTIDE SEQUENCE [LARGE SCALE GENOMIC DNA]</scope>
    <source>
        <strain evidence="4 5">DSM 27648</strain>
    </source>
</reference>
<proteinExistence type="predicted"/>
<feature type="region of interest" description="Disordered" evidence="1">
    <location>
        <begin position="281"/>
        <end position="356"/>
    </location>
</feature>
<protein>
    <submittedName>
        <fullName evidence="4">Nodulation protein B</fullName>
    </submittedName>
</protein>
<dbReference type="Pfam" id="PF01522">
    <property type="entry name" value="Polysacc_deac_1"/>
    <property type="match status" value="1"/>
</dbReference>
<keyword evidence="2" id="KW-0732">Signal</keyword>
<organism evidence="4 5">
    <name type="scientific">Labilithrix luteola</name>
    <dbReference type="NCBI Taxonomy" id="1391654"/>
    <lineage>
        <taxon>Bacteria</taxon>
        <taxon>Pseudomonadati</taxon>
        <taxon>Myxococcota</taxon>
        <taxon>Polyangia</taxon>
        <taxon>Polyangiales</taxon>
        <taxon>Labilitrichaceae</taxon>
        <taxon>Labilithrix</taxon>
    </lineage>
</organism>
<dbReference type="KEGG" id="llu:AKJ09_10706"/>
<dbReference type="AlphaFoldDB" id="A0A0K1QE88"/>
<dbReference type="InterPro" id="IPR002509">
    <property type="entry name" value="NODB_dom"/>
</dbReference>
<dbReference type="STRING" id="1391654.AKJ09_10706"/>
<dbReference type="SUPFAM" id="SSF88713">
    <property type="entry name" value="Glycoside hydrolase/deacetylase"/>
    <property type="match status" value="1"/>
</dbReference>
<dbReference type="EMBL" id="CP012333">
    <property type="protein sequence ID" value="AKV04043.1"/>
    <property type="molecule type" value="Genomic_DNA"/>
</dbReference>
<dbReference type="RefSeq" id="WP_146654710.1">
    <property type="nucleotide sequence ID" value="NZ_CP012333.1"/>
</dbReference>
<dbReference type="InterPro" id="IPR011330">
    <property type="entry name" value="Glyco_hydro/deAcase_b/a-brl"/>
</dbReference>
<feature type="chain" id="PRO_5005467240" evidence="2">
    <location>
        <begin position="19"/>
        <end position="356"/>
    </location>
</feature>
<dbReference type="Proteomes" id="UP000064967">
    <property type="component" value="Chromosome"/>
</dbReference>
<evidence type="ECO:0000256" key="1">
    <source>
        <dbReference type="SAM" id="MobiDB-lite"/>
    </source>
</evidence>
<dbReference type="PANTHER" id="PTHR10587">
    <property type="entry name" value="GLYCOSYL TRANSFERASE-RELATED"/>
    <property type="match status" value="1"/>
</dbReference>
<gene>
    <name evidence="4" type="ORF">AKJ09_10706</name>
</gene>
<sequence length="356" mass="37405">MARAWWWLLAGWSSIALACSERTEQPSGGAAPRCAENPALVMGTFTGTSLGPKQLALTFDDGHGSRTMELARYLESQGIRAGFFVNGMRLPDHLGVRQGLVAHGHVIGNHTQDHLDLTSTAAFPNSAAGNAALVDQLAETDALIAPFVPASRFMFRAPFGAWNARDQQVLSASAMDKYVGHIGWDIGGGRSETFGADWACWQDDPKLTTRACGDLYLNEIEAVGRGIVLMHDADYGDPSNHALDSGVGNTVDMVKYLVPCLKARGYTFVRVDEVPDIANVLPPLPVDPPPDAGAPDAATRDAGTPDEGTADAGSTSTDGGASSASRPDSPPAAGTTVVPAPDPCAPKDSVYQRAAH</sequence>